<protein>
    <submittedName>
        <fullName evidence="1">Uncharacterized protein</fullName>
    </submittedName>
</protein>
<evidence type="ECO:0000313" key="1">
    <source>
        <dbReference type="EMBL" id="CAJ0949883.1"/>
    </source>
</evidence>
<organism evidence="1 2">
    <name type="scientific">Ranitomeya imitator</name>
    <name type="common">mimic poison frog</name>
    <dbReference type="NCBI Taxonomy" id="111125"/>
    <lineage>
        <taxon>Eukaryota</taxon>
        <taxon>Metazoa</taxon>
        <taxon>Chordata</taxon>
        <taxon>Craniata</taxon>
        <taxon>Vertebrata</taxon>
        <taxon>Euteleostomi</taxon>
        <taxon>Amphibia</taxon>
        <taxon>Batrachia</taxon>
        <taxon>Anura</taxon>
        <taxon>Neobatrachia</taxon>
        <taxon>Hyloidea</taxon>
        <taxon>Dendrobatidae</taxon>
        <taxon>Dendrobatinae</taxon>
        <taxon>Ranitomeya</taxon>
    </lineage>
</organism>
<accession>A0ABN9LSV9</accession>
<name>A0ABN9LSV9_9NEOB</name>
<sequence length="109" mass="12642">MAELIDLKPDQVKALKKQGKVKKKMSSVEFRDEDESEVRKLIPELRSTVSPVKGKKPLISYETSSNDAEIIVKKRRLVPETFLSYMRNREPEPSTLEVRNNSNLTCFFR</sequence>
<gene>
    <name evidence="1" type="ORF">RIMI_LOCUS12792192</name>
</gene>
<keyword evidence="2" id="KW-1185">Reference proteome</keyword>
<dbReference type="Proteomes" id="UP001176940">
    <property type="component" value="Unassembled WGS sequence"/>
</dbReference>
<reference evidence="1" key="1">
    <citation type="submission" date="2023-07" db="EMBL/GenBank/DDBJ databases">
        <authorList>
            <person name="Stuckert A."/>
        </authorList>
    </citation>
    <scope>NUCLEOTIDE SEQUENCE</scope>
</reference>
<proteinExistence type="predicted"/>
<evidence type="ECO:0000313" key="2">
    <source>
        <dbReference type="Proteomes" id="UP001176940"/>
    </source>
</evidence>
<comment type="caution">
    <text evidence="1">The sequence shown here is derived from an EMBL/GenBank/DDBJ whole genome shotgun (WGS) entry which is preliminary data.</text>
</comment>
<dbReference type="EMBL" id="CAUEEQ010030829">
    <property type="protein sequence ID" value="CAJ0949883.1"/>
    <property type="molecule type" value="Genomic_DNA"/>
</dbReference>